<keyword evidence="2" id="KW-1185">Reference proteome</keyword>
<organism evidence="1 2">
    <name type="scientific">Gottfriedia endophytica</name>
    <dbReference type="NCBI Taxonomy" id="2820819"/>
    <lineage>
        <taxon>Bacteria</taxon>
        <taxon>Bacillati</taxon>
        <taxon>Bacillota</taxon>
        <taxon>Bacilli</taxon>
        <taxon>Bacillales</taxon>
        <taxon>Bacillaceae</taxon>
        <taxon>Gottfriedia</taxon>
    </lineage>
</organism>
<accession>A0A940SJ09</accession>
<dbReference type="AlphaFoldDB" id="A0A940SJ09"/>
<name>A0A940SJ09_9BACI</name>
<reference evidence="1" key="1">
    <citation type="submission" date="2021-04" db="EMBL/GenBank/DDBJ databases">
        <title>Genome seq and assembly of Bacillus sp.</title>
        <authorList>
            <person name="Chhetri G."/>
        </authorList>
    </citation>
    <scope>NUCLEOTIDE SEQUENCE</scope>
    <source>
        <strain evidence="1">RG28</strain>
    </source>
</reference>
<proteinExistence type="predicted"/>
<protein>
    <submittedName>
        <fullName evidence="1">Uncharacterized protein</fullName>
    </submittedName>
</protein>
<dbReference type="Proteomes" id="UP000682134">
    <property type="component" value="Unassembled WGS sequence"/>
</dbReference>
<dbReference type="EMBL" id="JAGIYQ010000005">
    <property type="protein sequence ID" value="MBP0725555.1"/>
    <property type="molecule type" value="Genomic_DNA"/>
</dbReference>
<evidence type="ECO:0000313" key="1">
    <source>
        <dbReference type="EMBL" id="MBP0725555.1"/>
    </source>
</evidence>
<evidence type="ECO:0000313" key="2">
    <source>
        <dbReference type="Proteomes" id="UP000682134"/>
    </source>
</evidence>
<gene>
    <name evidence="1" type="ORF">J5Y03_10180</name>
</gene>
<comment type="caution">
    <text evidence="1">The sequence shown here is derived from an EMBL/GenBank/DDBJ whole genome shotgun (WGS) entry which is preliminary data.</text>
</comment>
<sequence length="66" mass="7954">MNKEDLLLMSKEVFKMYQSMPSDKKRYLYPAMSGFLESQIRYDDRKDIKIEELLLFVKSIIVEETK</sequence>
<dbReference type="RefSeq" id="WP_209405219.1">
    <property type="nucleotide sequence ID" value="NZ_JAGIYQ010000005.1"/>
</dbReference>